<dbReference type="EMBL" id="BMJM01000008">
    <property type="protein sequence ID" value="GGE16894.1"/>
    <property type="molecule type" value="Genomic_DNA"/>
</dbReference>
<dbReference type="EC" id="3.1.11.6" evidence="6"/>
<dbReference type="HAMAP" id="MF_00337">
    <property type="entry name" value="Exonuc_7_S"/>
    <property type="match status" value="1"/>
</dbReference>
<feature type="region of interest" description="Disordered" evidence="7">
    <location>
        <begin position="65"/>
        <end position="88"/>
    </location>
</feature>
<evidence type="ECO:0000256" key="4">
    <source>
        <dbReference type="ARBA" id="ARBA00022801"/>
    </source>
</evidence>
<comment type="catalytic activity">
    <reaction evidence="6">
        <text>Exonucleolytic cleavage in either 5'- to 3'- or 3'- to 5'-direction to yield nucleoside 5'-phosphates.</text>
        <dbReference type="EC" id="3.1.11.6"/>
    </reaction>
</comment>
<dbReference type="Gene3D" id="1.10.287.1040">
    <property type="entry name" value="Exonuclease VII, small subunit"/>
    <property type="match status" value="1"/>
</dbReference>
<name>A0A916ZWL1_9SPHN</name>
<dbReference type="Proteomes" id="UP000635071">
    <property type="component" value="Unassembled WGS sequence"/>
</dbReference>
<proteinExistence type="inferred from homology"/>
<dbReference type="NCBIfam" id="NF002139">
    <property type="entry name" value="PRK00977.1-3"/>
    <property type="match status" value="1"/>
</dbReference>
<comment type="similarity">
    <text evidence="1 6">Belongs to the XseB family.</text>
</comment>
<comment type="function">
    <text evidence="6">Bidirectionally degrades single-stranded DNA into large acid-insoluble oligonucleotides, which are then degraded further into small acid-soluble oligonucleotides.</text>
</comment>
<sequence>MDVTELSQLSFEDALKRLETIVHRLESGEASLEDSIGLYTDGQTLKAHCEAKLADATARIEAIQQNDAGQAIGTRPFDRPDAGPATGQ</sequence>
<evidence type="ECO:0000313" key="8">
    <source>
        <dbReference type="EMBL" id="GGE16894.1"/>
    </source>
</evidence>
<reference evidence="8" key="2">
    <citation type="submission" date="2020-09" db="EMBL/GenBank/DDBJ databases">
        <authorList>
            <person name="Sun Q."/>
            <person name="Zhou Y."/>
        </authorList>
    </citation>
    <scope>NUCLEOTIDE SEQUENCE</scope>
    <source>
        <strain evidence="8">CGMCC 1.15519</strain>
    </source>
</reference>
<dbReference type="AlphaFoldDB" id="A0A916ZWL1"/>
<reference evidence="8" key="1">
    <citation type="journal article" date="2014" name="Int. J. Syst. Evol. Microbiol.">
        <title>Complete genome sequence of Corynebacterium casei LMG S-19264T (=DSM 44701T), isolated from a smear-ripened cheese.</title>
        <authorList>
            <consortium name="US DOE Joint Genome Institute (JGI-PGF)"/>
            <person name="Walter F."/>
            <person name="Albersmeier A."/>
            <person name="Kalinowski J."/>
            <person name="Ruckert C."/>
        </authorList>
    </citation>
    <scope>NUCLEOTIDE SEQUENCE</scope>
    <source>
        <strain evidence="8">CGMCC 1.15519</strain>
    </source>
</reference>
<comment type="subunit">
    <text evidence="6">Heterooligomer composed of large and small subunits.</text>
</comment>
<evidence type="ECO:0000256" key="7">
    <source>
        <dbReference type="SAM" id="MobiDB-lite"/>
    </source>
</evidence>
<dbReference type="RefSeq" id="WP_188763216.1">
    <property type="nucleotide sequence ID" value="NZ_BMJM01000008.1"/>
</dbReference>
<dbReference type="InterPro" id="IPR003761">
    <property type="entry name" value="Exonuc_VII_S"/>
</dbReference>
<evidence type="ECO:0000256" key="2">
    <source>
        <dbReference type="ARBA" id="ARBA00022490"/>
    </source>
</evidence>
<dbReference type="GO" id="GO:0008855">
    <property type="term" value="F:exodeoxyribonuclease VII activity"/>
    <property type="evidence" value="ECO:0007669"/>
    <property type="project" value="UniProtKB-UniRule"/>
</dbReference>
<evidence type="ECO:0000256" key="1">
    <source>
        <dbReference type="ARBA" id="ARBA00009998"/>
    </source>
</evidence>
<gene>
    <name evidence="6" type="primary">xseB</name>
    <name evidence="8" type="ORF">GCM10011529_24170</name>
</gene>
<evidence type="ECO:0000313" key="9">
    <source>
        <dbReference type="Proteomes" id="UP000635071"/>
    </source>
</evidence>
<dbReference type="Pfam" id="PF02609">
    <property type="entry name" value="Exonuc_VII_S"/>
    <property type="match status" value="1"/>
</dbReference>
<keyword evidence="9" id="KW-1185">Reference proteome</keyword>
<accession>A0A916ZWL1</accession>
<dbReference type="GO" id="GO:0006308">
    <property type="term" value="P:DNA catabolic process"/>
    <property type="evidence" value="ECO:0007669"/>
    <property type="project" value="UniProtKB-UniRule"/>
</dbReference>
<dbReference type="GO" id="GO:0009318">
    <property type="term" value="C:exodeoxyribonuclease VII complex"/>
    <property type="evidence" value="ECO:0007669"/>
    <property type="project" value="UniProtKB-UniRule"/>
</dbReference>
<dbReference type="PANTHER" id="PTHR34137">
    <property type="entry name" value="EXODEOXYRIBONUCLEASE 7 SMALL SUBUNIT"/>
    <property type="match status" value="1"/>
</dbReference>
<dbReference type="NCBIfam" id="TIGR01280">
    <property type="entry name" value="xseB"/>
    <property type="match status" value="1"/>
</dbReference>
<comment type="subcellular location">
    <subcellularLocation>
        <location evidence="6">Cytoplasm</location>
    </subcellularLocation>
</comment>
<keyword evidence="2 6" id="KW-0963">Cytoplasm</keyword>
<dbReference type="PANTHER" id="PTHR34137:SF1">
    <property type="entry name" value="EXODEOXYRIBONUCLEASE 7 SMALL SUBUNIT"/>
    <property type="match status" value="1"/>
</dbReference>
<dbReference type="InterPro" id="IPR037004">
    <property type="entry name" value="Exonuc_VII_ssu_sf"/>
</dbReference>
<keyword evidence="5 6" id="KW-0269">Exonuclease</keyword>
<evidence type="ECO:0000256" key="3">
    <source>
        <dbReference type="ARBA" id="ARBA00022722"/>
    </source>
</evidence>
<organism evidence="8 9">
    <name type="scientific">Sandarakinorhabdus glacialis</name>
    <dbReference type="NCBI Taxonomy" id="1614636"/>
    <lineage>
        <taxon>Bacteria</taxon>
        <taxon>Pseudomonadati</taxon>
        <taxon>Pseudomonadota</taxon>
        <taxon>Alphaproteobacteria</taxon>
        <taxon>Sphingomonadales</taxon>
        <taxon>Sphingosinicellaceae</taxon>
        <taxon>Sandarakinorhabdus</taxon>
    </lineage>
</organism>
<evidence type="ECO:0000256" key="6">
    <source>
        <dbReference type="HAMAP-Rule" id="MF_00337"/>
    </source>
</evidence>
<dbReference type="GO" id="GO:0005829">
    <property type="term" value="C:cytosol"/>
    <property type="evidence" value="ECO:0007669"/>
    <property type="project" value="TreeGrafter"/>
</dbReference>
<comment type="caution">
    <text evidence="8">The sequence shown here is derived from an EMBL/GenBank/DDBJ whole genome shotgun (WGS) entry which is preliminary data.</text>
</comment>
<keyword evidence="3 6" id="KW-0540">Nuclease</keyword>
<dbReference type="SUPFAM" id="SSF116842">
    <property type="entry name" value="XseB-like"/>
    <property type="match status" value="1"/>
</dbReference>
<protein>
    <recommendedName>
        <fullName evidence="6">Exodeoxyribonuclease 7 small subunit</fullName>
        <ecNumber evidence="6">3.1.11.6</ecNumber>
    </recommendedName>
    <alternativeName>
        <fullName evidence="6">Exodeoxyribonuclease VII small subunit</fullName>
        <shortName evidence="6">Exonuclease VII small subunit</shortName>
    </alternativeName>
</protein>
<keyword evidence="4 6" id="KW-0378">Hydrolase</keyword>
<evidence type="ECO:0000256" key="5">
    <source>
        <dbReference type="ARBA" id="ARBA00022839"/>
    </source>
</evidence>